<evidence type="ECO:0000313" key="2">
    <source>
        <dbReference type="EMBL" id="CAF9914054.1"/>
    </source>
</evidence>
<dbReference type="OrthoDB" id="2951834at2759"/>
<sequence>MGNKPNSLHSNSSGDIPETSISTLEDPSHHTNDTISKLADGGPPSFPLFKLPLELREYVYRHILVRDKQPVHLTRRPKFDDQPKNDATAILTTDRKTYLEARRVFLSGNEFLIRGTLVDRKWLKQLGPTG</sequence>
<feature type="compositionally biased region" description="Polar residues" evidence="1">
    <location>
        <begin position="1"/>
        <end position="25"/>
    </location>
</feature>
<dbReference type="InterPro" id="IPR038883">
    <property type="entry name" value="AN11006-like"/>
</dbReference>
<accession>A0A8H3EZ30</accession>
<feature type="region of interest" description="Disordered" evidence="1">
    <location>
        <begin position="1"/>
        <end position="44"/>
    </location>
</feature>
<protein>
    <submittedName>
        <fullName evidence="2">Uncharacterized protein</fullName>
    </submittedName>
</protein>
<dbReference type="Proteomes" id="UP000664203">
    <property type="component" value="Unassembled WGS sequence"/>
</dbReference>
<evidence type="ECO:0000256" key="1">
    <source>
        <dbReference type="SAM" id="MobiDB-lite"/>
    </source>
</evidence>
<dbReference type="PANTHER" id="PTHR42085">
    <property type="entry name" value="F-BOX DOMAIN-CONTAINING PROTEIN"/>
    <property type="match status" value="1"/>
</dbReference>
<evidence type="ECO:0000313" key="3">
    <source>
        <dbReference type="Proteomes" id="UP000664203"/>
    </source>
</evidence>
<name>A0A8H3EZ30_9LECA</name>
<reference evidence="2" key="1">
    <citation type="submission" date="2021-03" db="EMBL/GenBank/DDBJ databases">
        <authorList>
            <person name="Tagirdzhanova G."/>
        </authorList>
    </citation>
    <scope>NUCLEOTIDE SEQUENCE</scope>
</reference>
<proteinExistence type="predicted"/>
<dbReference type="PANTHER" id="PTHR42085:SF7">
    <property type="entry name" value="F-BOX DOMAIN-CONTAINING PROTEIN"/>
    <property type="match status" value="1"/>
</dbReference>
<comment type="caution">
    <text evidence="2">The sequence shown here is derived from an EMBL/GenBank/DDBJ whole genome shotgun (WGS) entry which is preliminary data.</text>
</comment>
<dbReference type="AlphaFoldDB" id="A0A8H3EZ30"/>
<gene>
    <name evidence="2" type="ORF">ALECFALPRED_009220</name>
</gene>
<keyword evidence="3" id="KW-1185">Reference proteome</keyword>
<dbReference type="EMBL" id="CAJPDR010000067">
    <property type="protein sequence ID" value="CAF9914054.1"/>
    <property type="molecule type" value="Genomic_DNA"/>
</dbReference>
<organism evidence="2 3">
    <name type="scientific">Alectoria fallacina</name>
    <dbReference type="NCBI Taxonomy" id="1903189"/>
    <lineage>
        <taxon>Eukaryota</taxon>
        <taxon>Fungi</taxon>
        <taxon>Dikarya</taxon>
        <taxon>Ascomycota</taxon>
        <taxon>Pezizomycotina</taxon>
        <taxon>Lecanoromycetes</taxon>
        <taxon>OSLEUM clade</taxon>
        <taxon>Lecanoromycetidae</taxon>
        <taxon>Lecanorales</taxon>
        <taxon>Lecanorineae</taxon>
        <taxon>Parmeliaceae</taxon>
        <taxon>Alectoria</taxon>
    </lineage>
</organism>